<protein>
    <submittedName>
        <fullName evidence="1">Uncharacterized protein</fullName>
    </submittedName>
</protein>
<sequence length="395" mass="44198">MTKCLRPYPICPIQPYGEHMKINDVDRLIQEYTTYAIKKHMPLTPLLAAAENINAYESLTFNDTVSCKVIPKWNVGLKEDMDAQSDVYMLSNGCMKSSDKNDDYYWEYTPGLEEGKTAKGTHDGPIFDDVLSVFNISTETDLLSKPSEIVAPKLMKKMADIYFTRVTKNSKSTFSLSPRQMALWTSQKEDHTSDWLRTVLISGLGQTMNACSKVFAGDIYGDHAVSYAGIIGIKHRHNVVRDTFVDICYRSGISAGTKCAAIGYGFLPFSFSSLGELEADAVTLLKRIRKYSMTRDIGARAAVYIFNRISFTIVKGCVVIDAAQLKRGKYMAKCAAIKYGFLPFSFSSFGELEADTLTLLKRIRKFSIAQDIEARAAIHIFNRISFAIPKGVGRR</sequence>
<dbReference type="PANTHER" id="PTHR48462:SF1">
    <property type="entry name" value="PROTEIN, PUTATIVE-RELATED"/>
    <property type="match status" value="1"/>
</dbReference>
<gene>
    <name evidence="1" type="ORF">Tco_0951093</name>
</gene>
<proteinExistence type="predicted"/>
<evidence type="ECO:0000313" key="1">
    <source>
        <dbReference type="EMBL" id="GJT42378.1"/>
    </source>
</evidence>
<name>A0ABQ5DUW6_9ASTR</name>
<keyword evidence="2" id="KW-1185">Reference proteome</keyword>
<accession>A0ABQ5DUW6</accession>
<reference evidence="1" key="1">
    <citation type="journal article" date="2022" name="Int. J. Mol. Sci.">
        <title>Draft Genome of Tanacetum Coccineum: Genomic Comparison of Closely Related Tanacetum-Family Plants.</title>
        <authorList>
            <person name="Yamashiro T."/>
            <person name="Shiraishi A."/>
            <person name="Nakayama K."/>
            <person name="Satake H."/>
        </authorList>
    </citation>
    <scope>NUCLEOTIDE SEQUENCE</scope>
</reference>
<comment type="caution">
    <text evidence="1">The sequence shown here is derived from an EMBL/GenBank/DDBJ whole genome shotgun (WGS) entry which is preliminary data.</text>
</comment>
<dbReference type="PANTHER" id="PTHR48462">
    <property type="entry name" value="PROTEIN, PUTATIVE-RELATED"/>
    <property type="match status" value="1"/>
</dbReference>
<dbReference type="EMBL" id="BQNB010015640">
    <property type="protein sequence ID" value="GJT42378.1"/>
    <property type="molecule type" value="Genomic_DNA"/>
</dbReference>
<evidence type="ECO:0000313" key="2">
    <source>
        <dbReference type="Proteomes" id="UP001151760"/>
    </source>
</evidence>
<organism evidence="1 2">
    <name type="scientific">Tanacetum coccineum</name>
    <dbReference type="NCBI Taxonomy" id="301880"/>
    <lineage>
        <taxon>Eukaryota</taxon>
        <taxon>Viridiplantae</taxon>
        <taxon>Streptophyta</taxon>
        <taxon>Embryophyta</taxon>
        <taxon>Tracheophyta</taxon>
        <taxon>Spermatophyta</taxon>
        <taxon>Magnoliopsida</taxon>
        <taxon>eudicotyledons</taxon>
        <taxon>Gunneridae</taxon>
        <taxon>Pentapetalae</taxon>
        <taxon>asterids</taxon>
        <taxon>campanulids</taxon>
        <taxon>Asterales</taxon>
        <taxon>Asteraceae</taxon>
        <taxon>Asteroideae</taxon>
        <taxon>Anthemideae</taxon>
        <taxon>Anthemidinae</taxon>
        <taxon>Tanacetum</taxon>
    </lineage>
</organism>
<reference evidence="1" key="2">
    <citation type="submission" date="2022-01" db="EMBL/GenBank/DDBJ databases">
        <authorList>
            <person name="Yamashiro T."/>
            <person name="Shiraishi A."/>
            <person name="Satake H."/>
            <person name="Nakayama K."/>
        </authorList>
    </citation>
    <scope>NUCLEOTIDE SEQUENCE</scope>
</reference>
<dbReference type="Proteomes" id="UP001151760">
    <property type="component" value="Unassembled WGS sequence"/>
</dbReference>